<comment type="catalytic activity">
    <reaction evidence="1">
        <text>Hydrolysis of terminal, non-reducing beta-D-glucosyl residues with release of beta-D-glucose.</text>
        <dbReference type="EC" id="3.2.1.21"/>
    </reaction>
</comment>
<keyword evidence="7 20" id="KW-0326">Glycosidase</keyword>
<evidence type="ECO:0000256" key="3">
    <source>
        <dbReference type="ARBA" id="ARBA00012657"/>
    </source>
</evidence>
<feature type="active site" description="Nucleophile" evidence="19">
    <location>
        <position position="407"/>
    </location>
</feature>
<name>E4XSK2_OIKDI</name>
<dbReference type="GO" id="GO:0008422">
    <property type="term" value="F:beta-glucosidase activity"/>
    <property type="evidence" value="ECO:0007669"/>
    <property type="project" value="UniProtKB-EC"/>
</dbReference>
<evidence type="ECO:0000256" key="20">
    <source>
        <dbReference type="RuleBase" id="RU004468"/>
    </source>
</evidence>
<evidence type="ECO:0000256" key="5">
    <source>
        <dbReference type="ARBA" id="ARBA00012744"/>
    </source>
</evidence>
<dbReference type="GO" id="GO:0004336">
    <property type="term" value="F:galactosylceramidase activity"/>
    <property type="evidence" value="ECO:0007669"/>
    <property type="project" value="UniProtKB-EC"/>
</dbReference>
<evidence type="ECO:0000256" key="17">
    <source>
        <dbReference type="ARBA" id="ARBA00081896"/>
    </source>
</evidence>
<comment type="catalytic activity">
    <reaction evidence="9">
        <text>beta-D-galactosyl-(1&lt;-&gt;1)-sphing-4-enine + H2O = sphing-4-enine + D-galactose</text>
        <dbReference type="Rhea" id="RHEA:43908"/>
        <dbReference type="ChEBI" id="CHEBI:4139"/>
        <dbReference type="ChEBI" id="CHEBI:15377"/>
        <dbReference type="ChEBI" id="CHEBI:57756"/>
        <dbReference type="ChEBI" id="CHEBI:57934"/>
    </reaction>
    <physiologicalReaction direction="left-to-right" evidence="9">
        <dbReference type="Rhea" id="RHEA:43909"/>
    </physiologicalReaction>
</comment>
<comment type="catalytic activity">
    <reaction evidence="13">
        <text>beta-D-glucosyl-(1&lt;-&gt;1)-sphing-4-enine + H2O = sphing-4-enine + D-glucose</text>
        <dbReference type="Rhea" id="RHEA:59288"/>
        <dbReference type="ChEBI" id="CHEBI:4167"/>
        <dbReference type="ChEBI" id="CHEBI:15377"/>
        <dbReference type="ChEBI" id="CHEBI:57756"/>
        <dbReference type="ChEBI" id="CHEBI:83992"/>
    </reaction>
    <physiologicalReaction direction="left-to-right" evidence="13">
        <dbReference type="Rhea" id="RHEA:59289"/>
    </physiologicalReaction>
</comment>
<dbReference type="GO" id="GO:0004348">
    <property type="term" value="F:glucosylceramidase activity"/>
    <property type="evidence" value="ECO:0007669"/>
    <property type="project" value="UniProtKB-EC"/>
</dbReference>
<evidence type="ECO:0000256" key="10">
    <source>
        <dbReference type="ARBA" id="ARBA00050809"/>
    </source>
</evidence>
<evidence type="ECO:0000256" key="8">
    <source>
        <dbReference type="ARBA" id="ARBA00033698"/>
    </source>
</evidence>
<evidence type="ECO:0000256" key="1">
    <source>
        <dbReference type="ARBA" id="ARBA00000448"/>
    </source>
</evidence>
<evidence type="ECO:0000256" key="4">
    <source>
        <dbReference type="ARBA" id="ARBA00012658"/>
    </source>
</evidence>
<dbReference type="OrthoDB" id="65569at2759"/>
<comment type="catalytic activity">
    <reaction evidence="12">
        <text>beta-D-glucosyl-(1&lt;-&gt;1)-N-octadecanoylsphing-4-enine + H2O = N-octadecanoylsphing-4-enine + D-glucose</text>
        <dbReference type="Rhea" id="RHEA:59284"/>
        <dbReference type="ChEBI" id="CHEBI:4167"/>
        <dbReference type="ChEBI" id="CHEBI:15377"/>
        <dbReference type="ChEBI" id="CHEBI:72961"/>
        <dbReference type="ChEBI" id="CHEBI:84719"/>
    </reaction>
    <physiologicalReaction direction="left-to-right" evidence="12">
        <dbReference type="Rhea" id="RHEA:59285"/>
    </physiologicalReaction>
</comment>
<evidence type="ECO:0000256" key="2">
    <source>
        <dbReference type="ARBA" id="ARBA00001013"/>
    </source>
</evidence>
<evidence type="ECO:0000256" key="16">
    <source>
        <dbReference type="ARBA" id="ARBA00079026"/>
    </source>
</evidence>
<protein>
    <recommendedName>
        <fullName evidence="15">Cytosolic beta-glucosidase</fullName>
        <ecNumber evidence="5">3.2.1.21</ecNumber>
        <ecNumber evidence="4">3.2.1.45</ecNumber>
        <ecNumber evidence="3">3.2.1.46</ecNumber>
    </recommendedName>
    <alternativeName>
        <fullName evidence="16">Cytosolic galactosylceramidase</fullName>
    </alternativeName>
    <alternativeName>
        <fullName evidence="18">Cytosolic glucosylceramidase</fullName>
    </alternativeName>
    <alternativeName>
        <fullName evidence="17">Cytosolic glycosylceramidase</fullName>
    </alternativeName>
</protein>
<keyword evidence="6 20" id="KW-0378">Hydrolase</keyword>
<evidence type="ECO:0000256" key="14">
    <source>
        <dbReference type="ARBA" id="ARBA00060858"/>
    </source>
</evidence>
<dbReference type="PANTHER" id="PTHR10353:SF36">
    <property type="entry name" value="LP05116P"/>
    <property type="match status" value="1"/>
</dbReference>
<dbReference type="EMBL" id="FN653136">
    <property type="protein sequence ID" value="CBY12714.1"/>
    <property type="molecule type" value="Genomic_DNA"/>
</dbReference>
<dbReference type="EC" id="3.2.1.46" evidence="3"/>
<sequence>MKLLGSTILAAAFGGEVRPRPDDLTGSEAKCQPDAERDSFTAGKFPDNFKWSFATAAYQIEGAWDADGKGKNIWDTFSQTDGNVQNNDTGNDACKSYYNMVRDVSNMKSLGVKDYRFSLSWARLCPTGKCKDASGQEKRGIDHYHKFLDLLIEADIEPFVTLYHWDLPQNLETTYKGWEGAQVVEDFGDYARLVFSEYGHKVKNWITLNEAEVVCDLGYGIGVFAPGKANLKSQFDCRHHTVLAHTKAYHIYNDEFRATQKGQIGITMNTDWYEGFNESKDNYDAAQRWMDLQLGFWADPIYLTGDYPESVLKNNNDTILQRFTAEQISQNKGAADFFGLNHYTTRLVTDGNAAGENKGVDYTQHTCPQWPQAGSEWLYSVPWGYKKLLTYIHNRYDSEQYPIYVTENGVSSRGNGTDFEPELDDQWRIDHYTGYIGQMKRAIDEDKANVQVYTAWSLMDNFEWASGYTERFGMVWVNFTDPARPTYFKDSALFYSDLITTNELQCSDGTNDGTCKAAPTTTTAQTTTTSSAQLVSFSALFFLIAQFF</sequence>
<comment type="catalytic activity">
    <reaction evidence="11">
        <text>a beta-D-xylosyl-(1&lt;-&gt;1')-N-acylsphing-4-enine + cholesterol = cholesteryl 3-beta-D-xyloside + an N-acylsphing-4-enine</text>
        <dbReference type="Rhea" id="RHEA:70239"/>
        <dbReference type="ChEBI" id="CHEBI:16113"/>
        <dbReference type="ChEBI" id="CHEBI:52639"/>
        <dbReference type="ChEBI" id="CHEBI:189067"/>
        <dbReference type="ChEBI" id="CHEBI:189068"/>
    </reaction>
    <physiologicalReaction direction="left-to-right" evidence="11">
        <dbReference type="Rhea" id="RHEA:70240"/>
    </physiologicalReaction>
    <physiologicalReaction direction="right-to-left" evidence="11">
        <dbReference type="Rhea" id="RHEA:70241"/>
    </physiologicalReaction>
</comment>
<evidence type="ECO:0000256" key="15">
    <source>
        <dbReference type="ARBA" id="ARBA00068094"/>
    </source>
</evidence>
<dbReference type="InterPro" id="IPR018120">
    <property type="entry name" value="Glyco_hydro_1_AS"/>
</dbReference>
<dbReference type="EC" id="3.2.1.21" evidence="5"/>
<evidence type="ECO:0000256" key="7">
    <source>
        <dbReference type="ARBA" id="ARBA00023295"/>
    </source>
</evidence>
<evidence type="ECO:0000256" key="21">
    <source>
        <dbReference type="SAM" id="MobiDB-lite"/>
    </source>
</evidence>
<dbReference type="PRINTS" id="PR00131">
    <property type="entry name" value="GLHYDRLASE1"/>
</dbReference>
<dbReference type="InParanoid" id="E4XSK2"/>
<dbReference type="AlphaFoldDB" id="E4XSK2"/>
<dbReference type="InterPro" id="IPR033132">
    <property type="entry name" value="GH_1_N_CS"/>
</dbReference>
<comment type="catalytic activity">
    <reaction evidence="10">
        <text>beta-D-galactosyl-(1&lt;-&gt;1')-N-octadecanoylsphing-4-enine + H2O = N-octadecanoylsphing-4-enine + D-galactose</text>
        <dbReference type="Rhea" id="RHEA:59292"/>
        <dbReference type="ChEBI" id="CHEBI:4139"/>
        <dbReference type="ChEBI" id="CHEBI:15377"/>
        <dbReference type="ChEBI" id="CHEBI:72961"/>
        <dbReference type="ChEBI" id="CHEBI:84720"/>
    </reaction>
    <physiologicalReaction direction="left-to-right" evidence="10">
        <dbReference type="Rhea" id="RHEA:59293"/>
    </physiologicalReaction>
</comment>
<proteinExistence type="inferred from homology"/>
<feature type="region of interest" description="Disordered" evidence="21">
    <location>
        <begin position="19"/>
        <end position="41"/>
    </location>
</feature>
<evidence type="ECO:0000313" key="22">
    <source>
        <dbReference type="EMBL" id="CBY12714.1"/>
    </source>
</evidence>
<comment type="catalytic activity">
    <reaction evidence="2">
        <text>a beta-D-glucosyl-(1&lt;-&gt;1')-N-acylsphing-4-enine + H2O = an N-acylsphing-4-enine + D-glucose</text>
        <dbReference type="Rhea" id="RHEA:13269"/>
        <dbReference type="ChEBI" id="CHEBI:4167"/>
        <dbReference type="ChEBI" id="CHEBI:15377"/>
        <dbReference type="ChEBI" id="CHEBI:22801"/>
        <dbReference type="ChEBI" id="CHEBI:52639"/>
        <dbReference type="EC" id="3.2.1.45"/>
    </reaction>
    <physiologicalReaction direction="left-to-right" evidence="2">
        <dbReference type="Rhea" id="RHEA:13270"/>
    </physiologicalReaction>
</comment>
<organism evidence="22">
    <name type="scientific">Oikopleura dioica</name>
    <name type="common">Tunicate</name>
    <dbReference type="NCBI Taxonomy" id="34765"/>
    <lineage>
        <taxon>Eukaryota</taxon>
        <taxon>Metazoa</taxon>
        <taxon>Chordata</taxon>
        <taxon>Tunicata</taxon>
        <taxon>Appendicularia</taxon>
        <taxon>Copelata</taxon>
        <taxon>Oikopleuridae</taxon>
        <taxon>Oikopleura</taxon>
    </lineage>
</organism>
<accession>E4XSK2</accession>
<dbReference type="FunFam" id="3.20.20.80:FF:000011">
    <property type="entry name" value="Cytosolic beta-glucosidase"/>
    <property type="match status" value="1"/>
</dbReference>
<dbReference type="SUPFAM" id="SSF51445">
    <property type="entry name" value="(Trans)glycosidases"/>
    <property type="match status" value="1"/>
</dbReference>
<evidence type="ECO:0000256" key="18">
    <source>
        <dbReference type="ARBA" id="ARBA00083229"/>
    </source>
</evidence>
<dbReference type="PANTHER" id="PTHR10353">
    <property type="entry name" value="GLYCOSYL HYDROLASE"/>
    <property type="match status" value="1"/>
</dbReference>
<evidence type="ECO:0000256" key="12">
    <source>
        <dbReference type="ARBA" id="ARBA00051666"/>
    </source>
</evidence>
<gene>
    <name evidence="22" type="ORF">GSOID_T00002773001</name>
</gene>
<dbReference type="Gene3D" id="3.20.20.80">
    <property type="entry name" value="Glycosidases"/>
    <property type="match status" value="1"/>
</dbReference>
<reference evidence="22" key="1">
    <citation type="journal article" date="2010" name="Science">
        <title>Plasticity of animal genome architecture unmasked by rapid evolution of a pelagic tunicate.</title>
        <authorList>
            <person name="Denoeud F."/>
            <person name="Henriet S."/>
            <person name="Mungpakdee S."/>
            <person name="Aury J.M."/>
            <person name="Da Silva C."/>
            <person name="Brinkmann H."/>
            <person name="Mikhaleva J."/>
            <person name="Olsen L.C."/>
            <person name="Jubin C."/>
            <person name="Canestro C."/>
            <person name="Bouquet J.M."/>
            <person name="Danks G."/>
            <person name="Poulain J."/>
            <person name="Campsteijn C."/>
            <person name="Adamski M."/>
            <person name="Cross I."/>
            <person name="Yadetie F."/>
            <person name="Muffato M."/>
            <person name="Louis A."/>
            <person name="Butcher S."/>
            <person name="Tsagkogeorga G."/>
            <person name="Konrad A."/>
            <person name="Singh S."/>
            <person name="Jensen M.F."/>
            <person name="Cong E.H."/>
            <person name="Eikeseth-Otteraa H."/>
            <person name="Noel B."/>
            <person name="Anthouard V."/>
            <person name="Porcel B.M."/>
            <person name="Kachouri-Lafond R."/>
            <person name="Nishino A."/>
            <person name="Ugolini M."/>
            <person name="Chourrout P."/>
            <person name="Nishida H."/>
            <person name="Aasland R."/>
            <person name="Huzurbazar S."/>
            <person name="Westhof E."/>
            <person name="Delsuc F."/>
            <person name="Lehrach H."/>
            <person name="Reinhardt R."/>
            <person name="Weissenbach J."/>
            <person name="Roy S.W."/>
            <person name="Artiguenave F."/>
            <person name="Postlethwait J.H."/>
            <person name="Manak J.R."/>
            <person name="Thompson E.M."/>
            <person name="Jaillon O."/>
            <person name="Du Pasquier L."/>
            <person name="Boudinot P."/>
            <person name="Liberles D.A."/>
            <person name="Volff J.N."/>
            <person name="Philippe H."/>
            <person name="Lenhard B."/>
            <person name="Roest Crollius H."/>
            <person name="Wincker P."/>
            <person name="Chourrout D."/>
        </authorList>
    </citation>
    <scope>NUCLEOTIDE SEQUENCE [LARGE SCALE GENOMIC DNA]</scope>
</reference>
<evidence type="ECO:0000256" key="13">
    <source>
        <dbReference type="ARBA" id="ARBA00052085"/>
    </source>
</evidence>
<comment type="similarity">
    <text evidence="14">Belongs to the glycosyl hydrolase 1 family. Klotho subfamily.</text>
</comment>
<dbReference type="InterPro" id="IPR017853">
    <property type="entry name" value="GH"/>
</dbReference>
<comment type="catalytic activity">
    <reaction evidence="8">
        <text>a beta-D-galactosyl-(1&lt;-&gt;1')-N-acylsphing-4-enine + H2O = an N-acylsphing-4-enine + D-galactose</text>
        <dbReference type="Rhea" id="RHEA:14297"/>
        <dbReference type="ChEBI" id="CHEBI:4139"/>
        <dbReference type="ChEBI" id="CHEBI:15377"/>
        <dbReference type="ChEBI" id="CHEBI:18390"/>
        <dbReference type="ChEBI" id="CHEBI:52639"/>
        <dbReference type="EC" id="3.2.1.46"/>
    </reaction>
    <physiologicalReaction direction="left-to-right" evidence="8">
        <dbReference type="Rhea" id="RHEA:14298"/>
    </physiologicalReaction>
</comment>
<keyword evidence="23" id="KW-1185">Reference proteome</keyword>
<evidence type="ECO:0000256" key="19">
    <source>
        <dbReference type="PROSITE-ProRule" id="PRU10055"/>
    </source>
</evidence>
<evidence type="ECO:0000256" key="11">
    <source>
        <dbReference type="ARBA" id="ARBA00051414"/>
    </source>
</evidence>
<dbReference type="InterPro" id="IPR001360">
    <property type="entry name" value="Glyco_hydro_1"/>
</dbReference>
<dbReference type="EC" id="3.2.1.45" evidence="4"/>
<dbReference type="Proteomes" id="UP000001307">
    <property type="component" value="Unassembled WGS sequence"/>
</dbReference>
<evidence type="ECO:0000256" key="9">
    <source>
        <dbReference type="ARBA" id="ARBA00048813"/>
    </source>
</evidence>
<evidence type="ECO:0000313" key="23">
    <source>
        <dbReference type="Proteomes" id="UP000001307"/>
    </source>
</evidence>
<dbReference type="Pfam" id="PF00232">
    <property type="entry name" value="Glyco_hydro_1"/>
    <property type="match status" value="1"/>
</dbReference>
<dbReference type="PROSITE" id="PS00653">
    <property type="entry name" value="GLYCOSYL_HYDROL_F1_2"/>
    <property type="match status" value="1"/>
</dbReference>
<dbReference type="PROSITE" id="PS00572">
    <property type="entry name" value="GLYCOSYL_HYDROL_F1_1"/>
    <property type="match status" value="1"/>
</dbReference>
<evidence type="ECO:0000256" key="6">
    <source>
        <dbReference type="ARBA" id="ARBA00022801"/>
    </source>
</evidence>
<dbReference type="GO" id="GO:0016052">
    <property type="term" value="P:carbohydrate catabolic process"/>
    <property type="evidence" value="ECO:0007669"/>
    <property type="project" value="UniProtKB-ARBA"/>
</dbReference>